<comment type="caution">
    <text evidence="1">The sequence shown here is derived from an EMBL/GenBank/DDBJ whole genome shotgun (WGS) entry which is preliminary data.</text>
</comment>
<dbReference type="EMBL" id="JACRTP010000001">
    <property type="protein sequence ID" value="MBC8627463.1"/>
    <property type="molecule type" value="Genomic_DNA"/>
</dbReference>
<keyword evidence="2" id="KW-1185">Reference proteome</keyword>
<gene>
    <name evidence="1" type="ORF">H8712_02270</name>
</gene>
<evidence type="ECO:0000313" key="2">
    <source>
        <dbReference type="Proteomes" id="UP000661649"/>
    </source>
</evidence>
<proteinExistence type="predicted"/>
<sequence length="118" mass="13382">MNRFTQQKPISKSVLSILVPVVVFFAVFFLFLLPVSSISATTKQEEIENLKQAVIRSTIYCYAVEGAYPESLSYLENHYGITYDHSKYLISYEVHASNLMPDIDVIILTNKGELPCVK</sequence>
<accession>A0ABR7P841</accession>
<evidence type="ECO:0000313" key="1">
    <source>
        <dbReference type="EMBL" id="MBC8627463.1"/>
    </source>
</evidence>
<dbReference type="Proteomes" id="UP000661649">
    <property type="component" value="Unassembled WGS sequence"/>
</dbReference>
<protein>
    <submittedName>
        <fullName evidence="1">Uncharacterized protein</fullName>
    </submittedName>
</protein>
<reference evidence="1 2" key="1">
    <citation type="submission" date="2020-08" db="EMBL/GenBank/DDBJ databases">
        <title>Genome public.</title>
        <authorList>
            <person name="Liu C."/>
            <person name="Sun Q."/>
        </authorList>
    </citation>
    <scope>NUCLEOTIDE SEQUENCE [LARGE SCALE GENOMIC DNA]</scope>
    <source>
        <strain evidence="1 2">3_YM_SP_D4_24.mj</strain>
    </source>
</reference>
<organism evidence="1 2">
    <name type="scientific">Blautia stercoris</name>
    <dbReference type="NCBI Taxonomy" id="871664"/>
    <lineage>
        <taxon>Bacteria</taxon>
        <taxon>Bacillati</taxon>
        <taxon>Bacillota</taxon>
        <taxon>Clostridia</taxon>
        <taxon>Lachnospirales</taxon>
        <taxon>Lachnospiraceae</taxon>
        <taxon>Blautia</taxon>
    </lineage>
</organism>
<dbReference type="RefSeq" id="WP_187558147.1">
    <property type="nucleotide sequence ID" value="NZ_JACRTP010000001.1"/>
</dbReference>
<name>A0ABR7P841_9FIRM</name>